<comment type="caution">
    <text evidence="2">The sequence shown here is derived from an EMBL/GenBank/DDBJ whole genome shotgun (WGS) entry which is preliminary data.</text>
</comment>
<name>A0A8J7TNB0_9BACT</name>
<evidence type="ECO:0000256" key="1">
    <source>
        <dbReference type="SAM" id="MobiDB-lite"/>
    </source>
</evidence>
<reference evidence="2" key="1">
    <citation type="submission" date="2021-02" db="EMBL/GenBank/DDBJ databases">
        <title>Genome-Resolved Metagenomics of a Microbial Community Performing Photosynthetic Biological Nutrient Removal.</title>
        <authorList>
            <person name="Mcdaniel E.A."/>
        </authorList>
    </citation>
    <scope>NUCLEOTIDE SEQUENCE</scope>
    <source>
        <strain evidence="2">UWPOB_OBS1</strain>
    </source>
</reference>
<dbReference type="AlphaFoldDB" id="A0A8J7TNB0"/>
<evidence type="ECO:0000313" key="3">
    <source>
        <dbReference type="Proteomes" id="UP000664277"/>
    </source>
</evidence>
<organism evidence="2 3">
    <name type="scientific">Candidatus Obscuribacter phosphatis</name>
    <dbReference type="NCBI Taxonomy" id="1906157"/>
    <lineage>
        <taxon>Bacteria</taxon>
        <taxon>Bacillati</taxon>
        <taxon>Candidatus Melainabacteria</taxon>
        <taxon>Candidatus Obscuribacterales</taxon>
        <taxon>Candidatus Obscuribacteraceae</taxon>
        <taxon>Candidatus Obscuribacter</taxon>
    </lineage>
</organism>
<protein>
    <recommendedName>
        <fullName evidence="4">DUF1574 domain-containing protein</fullName>
    </recommendedName>
</protein>
<dbReference type="SUPFAM" id="SSF52266">
    <property type="entry name" value="SGNH hydrolase"/>
    <property type="match status" value="1"/>
</dbReference>
<feature type="compositionally biased region" description="Basic and acidic residues" evidence="1">
    <location>
        <begin position="1"/>
        <end position="16"/>
    </location>
</feature>
<sequence length="438" mass="49010">MPETKPLVKPEIRTKEQPCTSETAPSKALKSFATCSFPLALAIFLGINLVSGFIRPLKPLSPAELPFKATWECQRAKRFLADAQGQAPQTVLFGSSLMMIPTTCAEADYKKAMIDPVVDPYSSCLASLLIDQDSKKQRAFNYALPGAMVSDHYFIERALFSQTCKPERVVLGITLRDFIDCGVDTPTATPAYIHYRNYLSEEALDAVLQKNLNLWQKRNYFAERYLYLWGRHNEIQKLATKPLKATYDELVSRLGINTKAENLLATAKDSTTSGETPQKSGDKVDAIMAAQEVKPGNFVILPEMKLPWQDNTREYKKRFAHKNEAIFKAERAFLDDLLAYNSSLGIETIIVNMPLTESNMKLMPKGSYDEYKAMLATLRNRGVNVLDLNDSSFDLSCFRDTVHMNGRGGAKLLAAIATHINTNQDKLAGQRNQAQKTN</sequence>
<evidence type="ECO:0000313" key="2">
    <source>
        <dbReference type="EMBL" id="MBN8662604.1"/>
    </source>
</evidence>
<feature type="region of interest" description="Disordered" evidence="1">
    <location>
        <begin position="1"/>
        <end position="20"/>
    </location>
</feature>
<dbReference type="Proteomes" id="UP000664277">
    <property type="component" value="Unassembled WGS sequence"/>
</dbReference>
<proteinExistence type="predicted"/>
<gene>
    <name evidence="2" type="ORF">J0M35_19705</name>
</gene>
<evidence type="ECO:0008006" key="4">
    <source>
        <dbReference type="Google" id="ProtNLM"/>
    </source>
</evidence>
<accession>A0A8J7TNB0</accession>
<dbReference type="EMBL" id="JAFLCK010000045">
    <property type="protein sequence ID" value="MBN8662604.1"/>
    <property type="molecule type" value="Genomic_DNA"/>
</dbReference>